<proteinExistence type="predicted"/>
<protein>
    <submittedName>
        <fullName evidence="1">Uncharacterized protein</fullName>
    </submittedName>
</protein>
<sequence>MCCDAPAAPQTDPRQIDALLKQTDIADKMANHTIDSDKWNQERLNRLDEQQKPLFEQYLRNQQKMETRADESYQFYMDNGRPMINKMLSDANNYDSEDNLNKVRAQASADVEQAFSDQRAATDRNMTRMGINPNSGRFAAAQGDMDANQALSRVSAGNNMAENRRMQGIGLRQQASNVVNGMPATSMNQSASGMNMGNAAIAGGNSSFSNGLNMQQAFSNGMGAAGGMYGNVSAGYGNIFNQRMASANYDAQNSFGAGLGSLMGMGLQAWGISRMKKPGE</sequence>
<organism evidence="1 2">
    <name type="scientific">Undibacterium griseum</name>
    <dbReference type="NCBI Taxonomy" id="2762295"/>
    <lineage>
        <taxon>Bacteria</taxon>
        <taxon>Pseudomonadati</taxon>
        <taxon>Pseudomonadota</taxon>
        <taxon>Betaproteobacteria</taxon>
        <taxon>Burkholderiales</taxon>
        <taxon>Oxalobacteraceae</taxon>
        <taxon>Undibacterium</taxon>
    </lineage>
</organism>
<evidence type="ECO:0000313" key="1">
    <source>
        <dbReference type="EMBL" id="MBC3886321.1"/>
    </source>
</evidence>
<keyword evidence="2" id="KW-1185">Reference proteome</keyword>
<dbReference type="Proteomes" id="UP000613113">
    <property type="component" value="Unassembled WGS sequence"/>
</dbReference>
<comment type="caution">
    <text evidence="1">The sequence shown here is derived from an EMBL/GenBank/DDBJ whole genome shotgun (WGS) entry which is preliminary data.</text>
</comment>
<reference evidence="1 2" key="1">
    <citation type="submission" date="2020-08" db="EMBL/GenBank/DDBJ databases">
        <title>Novel species isolated from subtropical streams in China.</title>
        <authorList>
            <person name="Lu H."/>
        </authorList>
    </citation>
    <scope>NUCLEOTIDE SEQUENCE [LARGE SCALE GENOMIC DNA]</scope>
    <source>
        <strain evidence="1 2">FT31W</strain>
    </source>
</reference>
<dbReference type="RefSeq" id="WP_186863879.1">
    <property type="nucleotide sequence ID" value="NZ_JACOGC010000006.1"/>
</dbReference>
<dbReference type="EMBL" id="JACOGC010000006">
    <property type="protein sequence ID" value="MBC3886321.1"/>
    <property type="molecule type" value="Genomic_DNA"/>
</dbReference>
<gene>
    <name evidence="1" type="ORF">H8K27_14400</name>
</gene>
<accession>A0ABR6YQY0</accession>
<evidence type="ECO:0000313" key="2">
    <source>
        <dbReference type="Proteomes" id="UP000613113"/>
    </source>
</evidence>
<name>A0ABR6YQY0_9BURK</name>